<dbReference type="Gene3D" id="3.40.50.150">
    <property type="entry name" value="Vaccinia Virus protein VP39"/>
    <property type="match status" value="1"/>
</dbReference>
<dbReference type="SUPFAM" id="SSF53335">
    <property type="entry name" value="S-adenosyl-L-methionine-dependent methyltransferases"/>
    <property type="match status" value="1"/>
</dbReference>
<dbReference type="AlphaFoldDB" id="A0A1H7UCE9"/>
<name>A0A1H7UCE9_9BACT</name>
<evidence type="ECO:0000313" key="1">
    <source>
        <dbReference type="EMBL" id="SEL94693.1"/>
    </source>
</evidence>
<dbReference type="EMBL" id="FOBS01000001">
    <property type="protein sequence ID" value="SEL94693.1"/>
    <property type="molecule type" value="Genomic_DNA"/>
</dbReference>
<dbReference type="OrthoDB" id="9791837at2"/>
<organism evidence="1 2">
    <name type="scientific">Syntrophus gentianae</name>
    <dbReference type="NCBI Taxonomy" id="43775"/>
    <lineage>
        <taxon>Bacteria</taxon>
        <taxon>Pseudomonadati</taxon>
        <taxon>Thermodesulfobacteriota</taxon>
        <taxon>Syntrophia</taxon>
        <taxon>Syntrophales</taxon>
        <taxon>Syntrophaceae</taxon>
        <taxon>Syntrophus</taxon>
    </lineage>
</organism>
<accession>A0A1H7UCE9</accession>
<dbReference type="InterPro" id="IPR029063">
    <property type="entry name" value="SAM-dependent_MTases_sf"/>
</dbReference>
<dbReference type="Proteomes" id="UP000198744">
    <property type="component" value="Unassembled WGS sequence"/>
</dbReference>
<protein>
    <recommendedName>
        <fullName evidence="3">Methyltransferase domain-containing protein</fullName>
    </recommendedName>
</protein>
<gene>
    <name evidence="1" type="ORF">SAMN04489760_101106</name>
</gene>
<evidence type="ECO:0000313" key="2">
    <source>
        <dbReference type="Proteomes" id="UP000198744"/>
    </source>
</evidence>
<reference evidence="1 2" key="1">
    <citation type="submission" date="2016-10" db="EMBL/GenBank/DDBJ databases">
        <authorList>
            <person name="de Groot N.N."/>
        </authorList>
    </citation>
    <scope>NUCLEOTIDE SEQUENCE [LARGE SCALE GENOMIC DNA]</scope>
    <source>
        <strain evidence="1 2">DSM 8423</strain>
    </source>
</reference>
<dbReference type="CDD" id="cd02440">
    <property type="entry name" value="AdoMet_MTases"/>
    <property type="match status" value="1"/>
</dbReference>
<sequence>MDTLRKKIKRIKKNIRRRLPETKPVAFITKIRWGRELALRKSREAQLIALPPDEYSKLRFYQFKKATAEFFFQHIGRTDIKVSDTPHYRLAQALIEGNASEIEAGKRFYEAYLAAASQTTGSAPSEPSVEELKRELHNLREHPHKAAPVVVTQILPGGEFFVVEGNHRIAIASALEQEIPVELWPFELAFMKFSPVIEYYGTRHNNRPYSNIYFNQKVAIPGRREDIIERLSMIPREVLNGAKVLDIASNFGMSSILVRSFGAASVQGLEISSSMVDFASRFSMLEGVYPDVKFRQFNIDKDFLGDEERFDVGFMFSIYAHLSKPQHLTRIAERNIGKYIVFESHPGHTYDTYKSFFDSGLFSSVEELGRLIRSVFKPEEKSRILWLCTKAQSD</sequence>
<evidence type="ECO:0008006" key="3">
    <source>
        <dbReference type="Google" id="ProtNLM"/>
    </source>
</evidence>
<proteinExistence type="predicted"/>
<keyword evidence="2" id="KW-1185">Reference proteome</keyword>
<dbReference type="RefSeq" id="WP_139198172.1">
    <property type="nucleotide sequence ID" value="NZ_FOBS01000001.1"/>
</dbReference>